<accession>A0A845GHH5</accession>
<organism evidence="1 2">
    <name type="scientific">Duganella vulcania</name>
    <dbReference type="NCBI Taxonomy" id="2692166"/>
    <lineage>
        <taxon>Bacteria</taxon>
        <taxon>Pseudomonadati</taxon>
        <taxon>Pseudomonadota</taxon>
        <taxon>Betaproteobacteria</taxon>
        <taxon>Burkholderiales</taxon>
        <taxon>Oxalobacteraceae</taxon>
        <taxon>Telluria group</taxon>
        <taxon>Duganella</taxon>
    </lineage>
</organism>
<dbReference type="EMBL" id="WWCX01000001">
    <property type="protein sequence ID" value="MYM92478.1"/>
    <property type="molecule type" value="Genomic_DNA"/>
</dbReference>
<gene>
    <name evidence="1" type="ORF">GTP90_01230</name>
</gene>
<reference evidence="1" key="1">
    <citation type="submission" date="2019-12" db="EMBL/GenBank/DDBJ databases">
        <title>Novel species isolated from a subtropical stream in China.</title>
        <authorList>
            <person name="Lu H."/>
        </authorList>
    </citation>
    <scope>NUCLEOTIDE SEQUENCE [LARGE SCALE GENOMIC DNA]</scope>
    <source>
        <strain evidence="1">FT81W</strain>
    </source>
</reference>
<dbReference type="Proteomes" id="UP000447355">
    <property type="component" value="Unassembled WGS sequence"/>
</dbReference>
<dbReference type="AlphaFoldDB" id="A0A845GHH5"/>
<name>A0A845GHH5_9BURK</name>
<evidence type="ECO:0000313" key="2">
    <source>
        <dbReference type="Proteomes" id="UP000447355"/>
    </source>
</evidence>
<protein>
    <submittedName>
        <fullName evidence="1">Uncharacterized protein</fullName>
    </submittedName>
</protein>
<dbReference type="RefSeq" id="WP_161081745.1">
    <property type="nucleotide sequence ID" value="NZ_WWCX01000001.1"/>
</dbReference>
<sequence>MKPCTVAVITGYDQKPHFAIVHADQPGWPLALLGFATGLGMTENRAQAEFFAAAPTMFELLEHMTKEVVSLNTTTVLPPGHQAKLSMLAERAAVLVARHAKAR</sequence>
<evidence type="ECO:0000313" key="1">
    <source>
        <dbReference type="EMBL" id="MYM92478.1"/>
    </source>
</evidence>
<comment type="caution">
    <text evidence="1">The sequence shown here is derived from an EMBL/GenBank/DDBJ whole genome shotgun (WGS) entry which is preliminary data.</text>
</comment>
<proteinExistence type="predicted"/>